<keyword evidence="3 10" id="KW-0813">Transport</keyword>
<proteinExistence type="inferred from homology"/>
<evidence type="ECO:0000259" key="14">
    <source>
        <dbReference type="Pfam" id="PF07715"/>
    </source>
</evidence>
<keyword evidence="8" id="KW-0675">Receptor</keyword>
<evidence type="ECO:0000256" key="7">
    <source>
        <dbReference type="ARBA" id="ARBA00023136"/>
    </source>
</evidence>
<keyword evidence="16" id="KW-1185">Reference proteome</keyword>
<dbReference type="PROSITE" id="PS52016">
    <property type="entry name" value="TONB_DEPENDENT_REC_3"/>
    <property type="match status" value="1"/>
</dbReference>
<evidence type="ECO:0000313" key="15">
    <source>
        <dbReference type="EMBL" id="OVE47012.1"/>
    </source>
</evidence>
<keyword evidence="6 11" id="KW-0798">TonB box</keyword>
<dbReference type="PANTHER" id="PTHR47234">
    <property type="match status" value="1"/>
</dbReference>
<evidence type="ECO:0000256" key="4">
    <source>
        <dbReference type="ARBA" id="ARBA00022452"/>
    </source>
</evidence>
<evidence type="ECO:0000256" key="8">
    <source>
        <dbReference type="ARBA" id="ARBA00023170"/>
    </source>
</evidence>
<evidence type="ECO:0000256" key="9">
    <source>
        <dbReference type="ARBA" id="ARBA00023237"/>
    </source>
</evidence>
<keyword evidence="7 10" id="KW-0472">Membrane</keyword>
<dbReference type="SUPFAM" id="SSF56935">
    <property type="entry name" value="Porins"/>
    <property type="match status" value="1"/>
</dbReference>
<dbReference type="EMBL" id="NHOO01000014">
    <property type="protein sequence ID" value="OVE47012.1"/>
    <property type="molecule type" value="Genomic_DNA"/>
</dbReference>
<evidence type="ECO:0000313" key="16">
    <source>
        <dbReference type="Proteomes" id="UP000196342"/>
    </source>
</evidence>
<evidence type="ECO:0000256" key="2">
    <source>
        <dbReference type="ARBA" id="ARBA00009810"/>
    </source>
</evidence>
<comment type="caution">
    <text evidence="15">The sequence shown here is derived from an EMBL/GenBank/DDBJ whole genome shotgun (WGS) entry which is preliminary data.</text>
</comment>
<accession>A0A202B6I3</accession>
<evidence type="ECO:0000256" key="6">
    <source>
        <dbReference type="ARBA" id="ARBA00023077"/>
    </source>
</evidence>
<reference evidence="15 16" key="1">
    <citation type="submission" date="2017-05" db="EMBL/GenBank/DDBJ databases">
        <title>Chromobacterium violaceum GHPS1 isolated from Hydrocarbon polluted soil in French Guiana display an awesome secondary metabolite arsenal and a battery of drug and heavy-metal-resistance and detoxification of xenobiotics proteins.</title>
        <authorList>
            <person name="Belbahri L."/>
        </authorList>
    </citation>
    <scope>NUCLEOTIDE SEQUENCE [LARGE SCALE GENOMIC DNA]</scope>
    <source>
        <strain evidence="15 16">GHPS1</strain>
    </source>
</reference>
<sequence>MGFGEMMNYKRKTLAIALSLIGSVGYMPLAHADSDSSGTLDRVEVTGSNIKRSISKETAVPMTIIKTDDLVKQGLTSVEQVVNSLAANQSSQGANAAVGASTGGAAYASLRGLGHQYTLILLDGRRIVNQPMDGTSVDLNAIPLSVIDRVEVVRDGASAIYGTDAIGGVINFITKKTMTGLNIGGEFVSPQRSGGKEKSVNISYGYGDLGKDGFNIYGAYDYHKTEKIMATDRDFASTITSSTKRSVNSFPANYLNSKGDLVAANPDCKPPYSIPDGSGACSELYSLFPSIQPEIEQQTAVLKGTTRLGDHELSLQYMITKTKNTTWVAPTPFSGDVTSPTAPGENPANGPFPLYGRSVPAGDRVDSSTATTQRLQFNAEGLIAGWDYRAGLGHSESKVTHDVVSGYLSQSKLQNALNNGFNPDTEDPAAWAPYASTGQIEQAKSKLDQADFKVSKEVYQLPAGMLAVALGVETRHETIEHTYNHAVASDTLSTGLTKTTDGSGSRNAQALYAEMDIPVIKHLDANLAVRYDHYSDSGSSVNPKVSLKYQPIPQLLLRTSASTGFRAPSLYDINQPNQQQLTAKNYTDPVLCPGGVAQPGAGSNSCVKTQQNLFVGGNKSLNPEKSSSLSFGMVLEPVKDLTTSVDFWWTNIQNTIGSLNEATIFGNPSKYGNLFVRDGSNNLLYVMDATQNLGNTSAAGVDLGFSYRFPRTAIGTFSVNLDGTYISKHMFQYEKGGDYHSDLGAYVNGGPTFRWQHNLSLNWSEGAWSGILAQDYKSGYTDDVATHMVKPYSTWNLSGSYAWDKKLTLTVGVRNLFDQLPPWSNQGDTTPQGYDPRFTDAVGRAYFLKANYKM</sequence>
<evidence type="ECO:0000259" key="13">
    <source>
        <dbReference type="Pfam" id="PF00593"/>
    </source>
</evidence>
<dbReference type="Gene3D" id="2.40.170.20">
    <property type="entry name" value="TonB-dependent receptor, beta-barrel domain"/>
    <property type="match status" value="1"/>
</dbReference>
<dbReference type="InterPro" id="IPR000531">
    <property type="entry name" value="Beta-barrel_TonB"/>
</dbReference>
<keyword evidence="12" id="KW-0732">Signal</keyword>
<evidence type="ECO:0000256" key="1">
    <source>
        <dbReference type="ARBA" id="ARBA00004571"/>
    </source>
</evidence>
<dbReference type="Proteomes" id="UP000196342">
    <property type="component" value="Unassembled WGS sequence"/>
</dbReference>
<comment type="similarity">
    <text evidence="2 10 11">Belongs to the TonB-dependent receptor family.</text>
</comment>
<organism evidence="15 16">
    <name type="scientific">Chromobacterium violaceum</name>
    <dbReference type="NCBI Taxonomy" id="536"/>
    <lineage>
        <taxon>Bacteria</taxon>
        <taxon>Pseudomonadati</taxon>
        <taxon>Pseudomonadota</taxon>
        <taxon>Betaproteobacteria</taxon>
        <taxon>Neisseriales</taxon>
        <taxon>Chromobacteriaceae</taxon>
        <taxon>Chromobacterium</taxon>
    </lineage>
</organism>
<evidence type="ECO:0000256" key="11">
    <source>
        <dbReference type="RuleBase" id="RU003357"/>
    </source>
</evidence>
<dbReference type="PANTHER" id="PTHR47234:SF2">
    <property type="entry name" value="TONB-DEPENDENT RECEPTOR"/>
    <property type="match status" value="1"/>
</dbReference>
<evidence type="ECO:0000256" key="5">
    <source>
        <dbReference type="ARBA" id="ARBA00022692"/>
    </source>
</evidence>
<dbReference type="InterPro" id="IPR012910">
    <property type="entry name" value="Plug_dom"/>
</dbReference>
<dbReference type="Pfam" id="PF00593">
    <property type="entry name" value="TonB_dep_Rec_b-barrel"/>
    <property type="match status" value="1"/>
</dbReference>
<dbReference type="GO" id="GO:0009279">
    <property type="term" value="C:cell outer membrane"/>
    <property type="evidence" value="ECO:0007669"/>
    <property type="project" value="UniProtKB-SubCell"/>
</dbReference>
<dbReference type="CDD" id="cd01347">
    <property type="entry name" value="ligand_gated_channel"/>
    <property type="match status" value="1"/>
</dbReference>
<keyword evidence="5 10" id="KW-0812">Transmembrane</keyword>
<comment type="subcellular location">
    <subcellularLocation>
        <location evidence="1 10">Cell outer membrane</location>
        <topology evidence="1 10">Multi-pass membrane protein</topology>
    </subcellularLocation>
</comment>
<protein>
    <submittedName>
        <fullName evidence="15">Ligand-gated channel</fullName>
    </submittedName>
</protein>
<evidence type="ECO:0000256" key="3">
    <source>
        <dbReference type="ARBA" id="ARBA00022448"/>
    </source>
</evidence>
<gene>
    <name evidence="15" type="ORF">CBW21_16565</name>
</gene>
<keyword evidence="9 10" id="KW-0998">Cell outer membrane</keyword>
<dbReference type="Gene3D" id="2.170.130.10">
    <property type="entry name" value="TonB-dependent receptor, plug domain"/>
    <property type="match status" value="1"/>
</dbReference>
<dbReference type="InterPro" id="IPR039426">
    <property type="entry name" value="TonB-dep_rcpt-like"/>
</dbReference>
<keyword evidence="4 10" id="KW-1134">Transmembrane beta strand</keyword>
<dbReference type="Pfam" id="PF07715">
    <property type="entry name" value="Plug"/>
    <property type="match status" value="1"/>
</dbReference>
<feature type="chain" id="PRO_5012645545" evidence="12">
    <location>
        <begin position="33"/>
        <end position="854"/>
    </location>
</feature>
<dbReference type="InterPro" id="IPR037066">
    <property type="entry name" value="Plug_dom_sf"/>
</dbReference>
<dbReference type="InterPro" id="IPR036942">
    <property type="entry name" value="Beta-barrel_TonB_sf"/>
</dbReference>
<dbReference type="AlphaFoldDB" id="A0A202B6I3"/>
<feature type="domain" description="TonB-dependent receptor-like beta-barrel" evidence="13">
    <location>
        <begin position="334"/>
        <end position="816"/>
    </location>
</feature>
<evidence type="ECO:0000256" key="10">
    <source>
        <dbReference type="PROSITE-ProRule" id="PRU01360"/>
    </source>
</evidence>
<feature type="domain" description="TonB-dependent receptor plug" evidence="14">
    <location>
        <begin position="56"/>
        <end position="169"/>
    </location>
</feature>
<name>A0A202B6I3_CHRVL</name>
<feature type="signal peptide" evidence="12">
    <location>
        <begin position="1"/>
        <end position="32"/>
    </location>
</feature>
<evidence type="ECO:0000256" key="12">
    <source>
        <dbReference type="SAM" id="SignalP"/>
    </source>
</evidence>